<feature type="transmembrane region" description="Helical" evidence="1">
    <location>
        <begin position="422"/>
        <end position="445"/>
    </location>
</feature>
<name>A0A8H4RAD8_9HELO</name>
<evidence type="ECO:0000313" key="2">
    <source>
        <dbReference type="EMBL" id="KAF4626479.1"/>
    </source>
</evidence>
<sequence length="528" mass="57952">MNLMTRRTPRLAGGLITQAKIVVSTASFLPENFTSSVWQGSTVVGNWLYIDGGEIWAKWGGGSLASPVWNFQTIAIDLSTDWNTSTLNSSTVVLTNRSTANSPMRRPDMFYAPNSNLLYSFGGYAYPVTAPDPQYFWSNMTQQVQLWAFEPKDNGTVNWELQAVGPTKELPVNEVIVYPLTATSPNTNYVLGGYSNSQLLSLSGMIFYDFANHSWASSTATLPKEYYNSGDGHYIAGFGAKGVVVFFWGFMFGGTTGTSPDAPTADALSKVYILTLPAFHWIEVPAMAPTYRANHACSLIGNRQMISIGGVRDMLDNNTLFVDPWEGLQVFDMTDLVWSDRYSASKGVYERPGVVEEYYAGNGRWPSAWANTQLEGIFNPVVASNGTIGGGASNANATATSHPATLTPLPTSAPTTHKSNTAAITGGVLGGVAFLFITAILGIWFRQRKEWQRRRKSAPPEMTAPFELLSEAKRRPVLRIDTNTSIWKGGVVELVKVEMQRSPKEMLSRGYSRHELSVRGDKKFNEVA</sequence>
<dbReference type="InterPro" id="IPR015915">
    <property type="entry name" value="Kelch-typ_b-propeller"/>
</dbReference>
<keyword evidence="1" id="KW-0812">Transmembrane</keyword>
<comment type="caution">
    <text evidence="2">The sequence shown here is derived from an EMBL/GenBank/DDBJ whole genome shotgun (WGS) entry which is preliminary data.</text>
</comment>
<dbReference type="Proteomes" id="UP000566819">
    <property type="component" value="Unassembled WGS sequence"/>
</dbReference>
<dbReference type="AlphaFoldDB" id="A0A8H4RAD8"/>
<dbReference type="EMBL" id="JAAMPI010001144">
    <property type="protein sequence ID" value="KAF4626479.1"/>
    <property type="molecule type" value="Genomic_DNA"/>
</dbReference>
<reference evidence="2 3" key="1">
    <citation type="submission" date="2020-03" db="EMBL/GenBank/DDBJ databases">
        <title>Draft Genome Sequence of Cudoniella acicularis.</title>
        <authorList>
            <person name="Buettner E."/>
            <person name="Kellner H."/>
        </authorList>
    </citation>
    <scope>NUCLEOTIDE SEQUENCE [LARGE SCALE GENOMIC DNA]</scope>
    <source>
        <strain evidence="2 3">DSM 108380</strain>
    </source>
</reference>
<dbReference type="OrthoDB" id="10251809at2759"/>
<proteinExistence type="predicted"/>
<organism evidence="2 3">
    <name type="scientific">Cudoniella acicularis</name>
    <dbReference type="NCBI Taxonomy" id="354080"/>
    <lineage>
        <taxon>Eukaryota</taxon>
        <taxon>Fungi</taxon>
        <taxon>Dikarya</taxon>
        <taxon>Ascomycota</taxon>
        <taxon>Pezizomycotina</taxon>
        <taxon>Leotiomycetes</taxon>
        <taxon>Helotiales</taxon>
        <taxon>Tricladiaceae</taxon>
        <taxon>Cudoniella</taxon>
    </lineage>
</organism>
<gene>
    <name evidence="2" type="ORF">G7Y89_g11680</name>
</gene>
<accession>A0A8H4RAD8</accession>
<evidence type="ECO:0000256" key="1">
    <source>
        <dbReference type="SAM" id="Phobius"/>
    </source>
</evidence>
<evidence type="ECO:0000313" key="3">
    <source>
        <dbReference type="Proteomes" id="UP000566819"/>
    </source>
</evidence>
<keyword evidence="3" id="KW-1185">Reference proteome</keyword>
<evidence type="ECO:0008006" key="4">
    <source>
        <dbReference type="Google" id="ProtNLM"/>
    </source>
</evidence>
<dbReference type="CDD" id="cd12087">
    <property type="entry name" value="TM_EGFR-like"/>
    <property type="match status" value="1"/>
</dbReference>
<dbReference type="Gene3D" id="2.120.10.80">
    <property type="entry name" value="Kelch-type beta propeller"/>
    <property type="match status" value="1"/>
</dbReference>
<protein>
    <recommendedName>
        <fullName evidence="4">Kelch repeat protein</fullName>
    </recommendedName>
</protein>
<dbReference type="SUPFAM" id="SSF117281">
    <property type="entry name" value="Kelch motif"/>
    <property type="match status" value="1"/>
</dbReference>
<keyword evidence="1" id="KW-0472">Membrane</keyword>
<keyword evidence="1" id="KW-1133">Transmembrane helix</keyword>